<proteinExistence type="predicted"/>
<evidence type="ECO:0000313" key="1">
    <source>
        <dbReference type="EMBL" id="MXY94089.1"/>
    </source>
</evidence>
<protein>
    <recommendedName>
        <fullName evidence="2">HEAT repeat domain-containing protein</fullName>
    </recommendedName>
</protein>
<evidence type="ECO:0008006" key="2">
    <source>
        <dbReference type="Google" id="ProtNLM"/>
    </source>
</evidence>
<comment type="caution">
    <text evidence="1">The sequence shown here is derived from an EMBL/GenBank/DDBJ whole genome shotgun (WGS) entry which is preliminary data.</text>
</comment>
<name>A0A6B0YVQ0_9CHLR</name>
<dbReference type="SUPFAM" id="SSF48371">
    <property type="entry name" value="ARM repeat"/>
    <property type="match status" value="1"/>
</dbReference>
<dbReference type="EMBL" id="VXRG01000097">
    <property type="protein sequence ID" value="MXY94089.1"/>
    <property type="molecule type" value="Genomic_DNA"/>
</dbReference>
<dbReference type="AlphaFoldDB" id="A0A6B0YVQ0"/>
<dbReference type="Pfam" id="PF13646">
    <property type="entry name" value="HEAT_2"/>
    <property type="match status" value="1"/>
</dbReference>
<sequence length="302" mass="32476">MATRTDGSWKGDFAAEIERGGWAEAIAVLDSQKTGHAGTPRQAVKLQAAKIMSRHYGEGTAGLYDAATAFAGSESEGAQEVGLVLLGPMFGHNPANVTDIILRLADSENWEVREWAASALRRVISENFAAIFPTVREWATHASPNVRRAAAVASGSAAGSCTEEECRMLLETLTPLLEDDDPYVRKNMGAFAIGGGFLKAQPALVADWLSRASDHPRAQWNAAMALSAAEAANCLEPLSGLLEQLAADERTAVRRAVYRAVLNLAKRIPEEVLPRIEGWKDDPARCHVYAHVKEKMGASGNL</sequence>
<dbReference type="InterPro" id="IPR011989">
    <property type="entry name" value="ARM-like"/>
</dbReference>
<reference evidence="1" key="1">
    <citation type="submission" date="2019-09" db="EMBL/GenBank/DDBJ databases">
        <title>Characterisation of the sponge microbiome using genome-centric metagenomics.</title>
        <authorList>
            <person name="Engelberts J.P."/>
            <person name="Robbins S.J."/>
            <person name="De Goeij J.M."/>
            <person name="Aranda M."/>
            <person name="Bell S.C."/>
            <person name="Webster N.S."/>
        </authorList>
    </citation>
    <scope>NUCLEOTIDE SEQUENCE</scope>
    <source>
        <strain evidence="1">SB0664_bin_27</strain>
    </source>
</reference>
<gene>
    <name evidence="1" type="ORF">F4Y42_11665</name>
</gene>
<dbReference type="InterPro" id="IPR016024">
    <property type="entry name" value="ARM-type_fold"/>
</dbReference>
<accession>A0A6B0YVQ0</accession>
<organism evidence="1">
    <name type="scientific">Caldilineaceae bacterium SB0664_bin_27</name>
    <dbReference type="NCBI Taxonomy" id="2605260"/>
    <lineage>
        <taxon>Bacteria</taxon>
        <taxon>Bacillati</taxon>
        <taxon>Chloroflexota</taxon>
        <taxon>Caldilineae</taxon>
        <taxon>Caldilineales</taxon>
        <taxon>Caldilineaceae</taxon>
    </lineage>
</organism>
<dbReference type="Gene3D" id="1.25.10.10">
    <property type="entry name" value="Leucine-rich Repeat Variant"/>
    <property type="match status" value="1"/>
</dbReference>